<dbReference type="InterPro" id="IPR018114">
    <property type="entry name" value="TRYPSIN_HIS"/>
</dbReference>
<keyword evidence="3 8" id="KW-0732">Signal</keyword>
<evidence type="ECO:0000256" key="5">
    <source>
        <dbReference type="ARBA" id="ARBA00022825"/>
    </source>
</evidence>
<keyword evidence="2" id="KW-0645">Protease</keyword>
<keyword evidence="6" id="KW-0865">Zymogen</keyword>
<protein>
    <recommendedName>
        <fullName evidence="9">Peptidase S1 domain-containing protein</fullName>
    </recommendedName>
</protein>
<comment type="caution">
    <text evidence="10">The sequence shown here is derived from an EMBL/GenBank/DDBJ whole genome shotgun (WGS) entry which is preliminary data.</text>
</comment>
<evidence type="ECO:0000313" key="11">
    <source>
        <dbReference type="Proteomes" id="UP000801492"/>
    </source>
</evidence>
<feature type="domain" description="Peptidase S1" evidence="9">
    <location>
        <begin position="26"/>
        <end position="254"/>
    </location>
</feature>
<dbReference type="AlphaFoldDB" id="A0A8K0CKQ3"/>
<dbReference type="Gene3D" id="2.40.10.10">
    <property type="entry name" value="Trypsin-like serine proteases"/>
    <property type="match status" value="2"/>
</dbReference>
<dbReference type="GO" id="GO:0004252">
    <property type="term" value="F:serine-type endopeptidase activity"/>
    <property type="evidence" value="ECO:0007669"/>
    <property type="project" value="InterPro"/>
</dbReference>
<dbReference type="EMBL" id="VTPC01085547">
    <property type="protein sequence ID" value="KAF2887012.1"/>
    <property type="molecule type" value="Genomic_DNA"/>
</dbReference>
<keyword evidence="5" id="KW-0720">Serine protease</keyword>
<evidence type="ECO:0000256" key="7">
    <source>
        <dbReference type="ARBA" id="ARBA00023157"/>
    </source>
</evidence>
<dbReference type="PANTHER" id="PTHR24276:SF91">
    <property type="entry name" value="AT26814P-RELATED"/>
    <property type="match status" value="1"/>
</dbReference>
<feature type="chain" id="PRO_5035465563" description="Peptidase S1 domain-containing protein" evidence="8">
    <location>
        <begin position="17"/>
        <end position="260"/>
    </location>
</feature>
<evidence type="ECO:0000256" key="6">
    <source>
        <dbReference type="ARBA" id="ARBA00023145"/>
    </source>
</evidence>
<evidence type="ECO:0000313" key="10">
    <source>
        <dbReference type="EMBL" id="KAF2887012.1"/>
    </source>
</evidence>
<dbReference type="SUPFAM" id="SSF50494">
    <property type="entry name" value="Trypsin-like serine proteases"/>
    <property type="match status" value="1"/>
</dbReference>
<dbReference type="InterPro" id="IPR001314">
    <property type="entry name" value="Peptidase_S1A"/>
</dbReference>
<organism evidence="10 11">
    <name type="scientific">Ignelater luminosus</name>
    <name type="common">Cucubano</name>
    <name type="synonym">Pyrophorus luminosus</name>
    <dbReference type="NCBI Taxonomy" id="2038154"/>
    <lineage>
        <taxon>Eukaryota</taxon>
        <taxon>Metazoa</taxon>
        <taxon>Ecdysozoa</taxon>
        <taxon>Arthropoda</taxon>
        <taxon>Hexapoda</taxon>
        <taxon>Insecta</taxon>
        <taxon>Pterygota</taxon>
        <taxon>Neoptera</taxon>
        <taxon>Endopterygota</taxon>
        <taxon>Coleoptera</taxon>
        <taxon>Polyphaga</taxon>
        <taxon>Elateriformia</taxon>
        <taxon>Elateroidea</taxon>
        <taxon>Elateridae</taxon>
        <taxon>Agrypninae</taxon>
        <taxon>Pyrophorini</taxon>
        <taxon>Ignelater</taxon>
    </lineage>
</organism>
<sequence>MFRLTFAFALAGLAYAVQPRLVDDRIVGGQHAKIQDYPYQLSFEISNKHNCGASLIKPNVAITAAHCTIGQNSSFITLRGGSNFVHKGGQVVKVLNICNNPKYTRSIIDYDVSVLLLDPAFVLCDNVQTIPLQPVNLDVPTGTVANVSGWGRLSADGESPTQLQIVQVPKVEDSECEKSYKKSNNTITNRMVCFGYTKGGKDACQEDSGGPLVINGKLFGIVSWGRGCAAPEFPGVYAKVSHPEIHKYVNDCLTKFKSLL</sequence>
<proteinExistence type="inferred from homology"/>
<evidence type="ECO:0000256" key="8">
    <source>
        <dbReference type="SAM" id="SignalP"/>
    </source>
</evidence>
<reference evidence="10" key="1">
    <citation type="submission" date="2019-08" db="EMBL/GenBank/DDBJ databases">
        <title>The genome of the North American firefly Photinus pyralis.</title>
        <authorList>
            <consortium name="Photinus pyralis genome working group"/>
            <person name="Fallon T.R."/>
            <person name="Sander Lower S.E."/>
            <person name="Weng J.-K."/>
        </authorList>
    </citation>
    <scope>NUCLEOTIDE SEQUENCE</scope>
    <source>
        <strain evidence="10">TRF0915ILg1</strain>
        <tissue evidence="10">Whole body</tissue>
    </source>
</reference>
<dbReference type="OrthoDB" id="10059102at2759"/>
<dbReference type="Proteomes" id="UP000801492">
    <property type="component" value="Unassembled WGS sequence"/>
</dbReference>
<dbReference type="PRINTS" id="PR00722">
    <property type="entry name" value="CHYMOTRYPSIN"/>
</dbReference>
<evidence type="ECO:0000256" key="3">
    <source>
        <dbReference type="ARBA" id="ARBA00022729"/>
    </source>
</evidence>
<dbReference type="SMART" id="SM00020">
    <property type="entry name" value="Tryp_SPc"/>
    <property type="match status" value="1"/>
</dbReference>
<evidence type="ECO:0000256" key="2">
    <source>
        <dbReference type="ARBA" id="ARBA00022670"/>
    </source>
</evidence>
<dbReference type="InterPro" id="IPR050430">
    <property type="entry name" value="Peptidase_S1"/>
</dbReference>
<dbReference type="Pfam" id="PF00089">
    <property type="entry name" value="Trypsin"/>
    <property type="match status" value="1"/>
</dbReference>
<keyword evidence="11" id="KW-1185">Reference proteome</keyword>
<comment type="similarity">
    <text evidence="1">Belongs to the peptidase S1 family.</text>
</comment>
<dbReference type="InterPro" id="IPR001254">
    <property type="entry name" value="Trypsin_dom"/>
</dbReference>
<dbReference type="PROSITE" id="PS50240">
    <property type="entry name" value="TRYPSIN_DOM"/>
    <property type="match status" value="1"/>
</dbReference>
<keyword evidence="4" id="KW-0378">Hydrolase</keyword>
<dbReference type="InterPro" id="IPR043504">
    <property type="entry name" value="Peptidase_S1_PA_chymotrypsin"/>
</dbReference>
<gene>
    <name evidence="10" type="ORF">ILUMI_19161</name>
</gene>
<evidence type="ECO:0000256" key="4">
    <source>
        <dbReference type="ARBA" id="ARBA00022801"/>
    </source>
</evidence>
<name>A0A8K0CKQ3_IGNLU</name>
<dbReference type="CDD" id="cd00190">
    <property type="entry name" value="Tryp_SPc"/>
    <property type="match status" value="1"/>
</dbReference>
<evidence type="ECO:0000259" key="9">
    <source>
        <dbReference type="PROSITE" id="PS50240"/>
    </source>
</evidence>
<dbReference type="PROSITE" id="PS00134">
    <property type="entry name" value="TRYPSIN_HIS"/>
    <property type="match status" value="1"/>
</dbReference>
<accession>A0A8K0CKQ3</accession>
<dbReference type="PANTHER" id="PTHR24276">
    <property type="entry name" value="POLYSERASE-RELATED"/>
    <property type="match status" value="1"/>
</dbReference>
<dbReference type="FunFam" id="2.40.10.10:FF:000077">
    <property type="entry name" value="Predicted protein"/>
    <property type="match status" value="1"/>
</dbReference>
<evidence type="ECO:0000256" key="1">
    <source>
        <dbReference type="ARBA" id="ARBA00007664"/>
    </source>
</evidence>
<dbReference type="GO" id="GO:0006508">
    <property type="term" value="P:proteolysis"/>
    <property type="evidence" value="ECO:0007669"/>
    <property type="project" value="UniProtKB-KW"/>
</dbReference>
<keyword evidence="7" id="KW-1015">Disulfide bond</keyword>
<feature type="signal peptide" evidence="8">
    <location>
        <begin position="1"/>
        <end position="16"/>
    </location>
</feature>
<dbReference type="InterPro" id="IPR009003">
    <property type="entry name" value="Peptidase_S1_PA"/>
</dbReference>